<keyword evidence="3" id="KW-1185">Reference proteome</keyword>
<feature type="region of interest" description="Disordered" evidence="1">
    <location>
        <begin position="228"/>
        <end position="251"/>
    </location>
</feature>
<proteinExistence type="predicted"/>
<organism evidence="2 3">
    <name type="scientific">Cellulomonas soli</name>
    <dbReference type="NCBI Taxonomy" id="931535"/>
    <lineage>
        <taxon>Bacteria</taxon>
        <taxon>Bacillati</taxon>
        <taxon>Actinomycetota</taxon>
        <taxon>Actinomycetes</taxon>
        <taxon>Micrococcales</taxon>
        <taxon>Cellulomonadaceae</taxon>
        <taxon>Cellulomonas</taxon>
    </lineage>
</organism>
<sequence>MPRIVQAALRRAVTVPSGVIHAHVASVRRRNPEANPAQVVALLEREYLRVVAGTGGAVGAAAAAPAVGTGVATALTISDVATFFAASASFSLAVASVHGIQVDDVPRRTTLLLATILGESGVRMVGDSAQISAVHVGRAMLTRMPTGTIRAVNTTLTRRLVRTQATRHGGLALGRLAPFGIGAVIGLTGGRALGRTVVAGARAAFGPAPASFPAELEVVGPGGVARLERAPGPESAGTTAIREITEGPHRR</sequence>
<dbReference type="Proteomes" id="UP000321798">
    <property type="component" value="Unassembled WGS sequence"/>
</dbReference>
<dbReference type="AlphaFoldDB" id="A0A512PGR0"/>
<comment type="caution">
    <text evidence="2">The sequence shown here is derived from an EMBL/GenBank/DDBJ whole genome shotgun (WGS) entry which is preliminary data.</text>
</comment>
<name>A0A512PGR0_9CELL</name>
<evidence type="ECO:0000256" key="1">
    <source>
        <dbReference type="SAM" id="MobiDB-lite"/>
    </source>
</evidence>
<reference evidence="2 3" key="1">
    <citation type="submission" date="2019-07" db="EMBL/GenBank/DDBJ databases">
        <title>Whole genome shotgun sequence of Cellulomonas soli NBRC 109434.</title>
        <authorList>
            <person name="Hosoyama A."/>
            <person name="Uohara A."/>
            <person name="Ohji S."/>
            <person name="Ichikawa N."/>
        </authorList>
    </citation>
    <scope>NUCLEOTIDE SEQUENCE [LARGE SCALE GENOMIC DNA]</scope>
    <source>
        <strain evidence="2 3">NBRC 109434</strain>
    </source>
</reference>
<dbReference type="RefSeq" id="WP_179561754.1">
    <property type="nucleotide sequence ID" value="NZ_JACBZJ010000001.1"/>
</dbReference>
<accession>A0A512PGR0</accession>
<protein>
    <submittedName>
        <fullName evidence="2">Uncharacterized protein</fullName>
    </submittedName>
</protein>
<gene>
    <name evidence="2" type="ORF">CSO01_30990</name>
</gene>
<evidence type="ECO:0000313" key="2">
    <source>
        <dbReference type="EMBL" id="GEP70384.1"/>
    </source>
</evidence>
<dbReference type="EMBL" id="BKAL01000013">
    <property type="protein sequence ID" value="GEP70384.1"/>
    <property type="molecule type" value="Genomic_DNA"/>
</dbReference>
<evidence type="ECO:0000313" key="3">
    <source>
        <dbReference type="Proteomes" id="UP000321798"/>
    </source>
</evidence>